<dbReference type="CDD" id="cd01434">
    <property type="entry name" value="EFG_mtEFG1_IV"/>
    <property type="match status" value="1"/>
</dbReference>
<feature type="domain" description="Tr-type G" evidence="8">
    <location>
        <begin position="16"/>
        <end position="302"/>
    </location>
</feature>
<gene>
    <name evidence="6" type="primary">fusA</name>
    <name evidence="9" type="ORF">UX78_C0002G0099</name>
</gene>
<comment type="subcellular location">
    <subcellularLocation>
        <location evidence="6">Cytoplasm</location>
    </subcellularLocation>
</comment>
<dbReference type="Pfam" id="PF00679">
    <property type="entry name" value="EFG_C"/>
    <property type="match status" value="1"/>
</dbReference>
<dbReference type="InterPro" id="IPR004540">
    <property type="entry name" value="Transl_elong_EFG/EF2"/>
</dbReference>
<dbReference type="Gene3D" id="2.40.30.10">
    <property type="entry name" value="Translation factors"/>
    <property type="match status" value="1"/>
</dbReference>
<evidence type="ECO:0000256" key="2">
    <source>
        <dbReference type="ARBA" id="ARBA00022741"/>
    </source>
</evidence>
<dbReference type="PANTHER" id="PTHR43261">
    <property type="entry name" value="TRANSLATION ELONGATION FACTOR G-RELATED"/>
    <property type="match status" value="1"/>
</dbReference>
<dbReference type="InterPro" id="IPR000640">
    <property type="entry name" value="EFG_V-like"/>
</dbReference>
<dbReference type="CDD" id="cd01886">
    <property type="entry name" value="EF-G"/>
    <property type="match status" value="1"/>
</dbReference>
<keyword evidence="3 6" id="KW-0251">Elongation factor</keyword>
<dbReference type="InterPro" id="IPR005225">
    <property type="entry name" value="Small_GTP-bd"/>
</dbReference>
<dbReference type="PANTHER" id="PTHR43261:SF1">
    <property type="entry name" value="RIBOSOME-RELEASING FACTOR 2, MITOCHONDRIAL"/>
    <property type="match status" value="1"/>
</dbReference>
<dbReference type="CDD" id="cd16262">
    <property type="entry name" value="EFG_III"/>
    <property type="match status" value="1"/>
</dbReference>
<dbReference type="SUPFAM" id="SSF50447">
    <property type="entry name" value="Translation proteins"/>
    <property type="match status" value="1"/>
</dbReference>
<dbReference type="InterPro" id="IPR020568">
    <property type="entry name" value="Ribosomal_Su5_D2-typ_SF"/>
</dbReference>
<sequence length="714" mass="78290">MAAGDIKTTNRNVPLDRVRNIGIIAHIDAGKTTTTERILYYTGKSYKIGDIDEGTTQMDWMAQERERGITIVSAATTTFWAVTDPNSPVGNEAFRVNIIDTPGHVDFTAEVERSLRVLDGAVTVLDAEETVQSQTETVWRQADKYKVPRIIFVNKNDKLGANFEGTVKAVIERLGANPAVMTYPIGAEHSFRGVVLLLERKALVWQGDETGTKFTEEEIPSDMTTVVETWRSKLVEQICETDDMLLEQFLAGNEPPVKELKTALRKAVIAYKMVPVYAGASLRNKGVQPMLDAIVEYLPSPVDIDHVKGINPKTGEETVRKTVNEEAFSGLAFKIQTDPHVGRLTYLRIYSGMLKSGQAVYNATKDREERVSRMLLMHANKREEIDQAFAGEIVALVGLKETTTGNTLCDKGAPIVLESITFPDPVISLAIEPKTKADQEKMGYALNKLSDEDPTFTIKTNHETGQTIISGMGELHLEIIVDRMKREFNVDAGTGAPQVAYKETVKKSAEGEGKYIRQSGGRGQYGHCFIKIEPQVRGVGYEFVNAIKGGAIPGEFIPAVEKGIKDALENGVLAGYPTVDVKITLYDGTYHDVDSSEMAFKIAGSMAFQHAAKAAEPTLLEPVMKVEVSAPDEFMGEVIGDLSSKRAQISGTDKRGHLTIINAFAPLAELSGYATKLRSLSQGRASYYMEPSHYEEVPKNIAEGIITKSGKVAA</sequence>
<dbReference type="Pfam" id="PF14492">
    <property type="entry name" value="EFG_III"/>
    <property type="match status" value="1"/>
</dbReference>
<feature type="binding site" evidence="6">
    <location>
        <begin position="25"/>
        <end position="32"/>
    </location>
    <ligand>
        <name>GTP</name>
        <dbReference type="ChEBI" id="CHEBI:37565"/>
    </ligand>
</feature>
<dbReference type="GO" id="GO:0005525">
    <property type="term" value="F:GTP binding"/>
    <property type="evidence" value="ECO:0007669"/>
    <property type="project" value="UniProtKB-UniRule"/>
</dbReference>
<dbReference type="InterPro" id="IPR035649">
    <property type="entry name" value="EFG_V"/>
</dbReference>
<reference evidence="9 10" key="1">
    <citation type="journal article" date="2015" name="Nature">
        <title>rRNA introns, odd ribosomes, and small enigmatic genomes across a large radiation of phyla.</title>
        <authorList>
            <person name="Brown C.T."/>
            <person name="Hug L.A."/>
            <person name="Thomas B.C."/>
            <person name="Sharon I."/>
            <person name="Castelle C.J."/>
            <person name="Singh A."/>
            <person name="Wilkins M.J."/>
            <person name="Williams K.H."/>
            <person name="Banfield J.F."/>
        </authorList>
    </citation>
    <scope>NUCLEOTIDE SEQUENCE [LARGE SCALE GENOMIC DNA]</scope>
</reference>
<dbReference type="InterPro" id="IPR005517">
    <property type="entry name" value="Transl_elong_EFG/EF2_IV"/>
</dbReference>
<evidence type="ECO:0000256" key="4">
    <source>
        <dbReference type="ARBA" id="ARBA00022917"/>
    </source>
</evidence>
<evidence type="ECO:0000256" key="1">
    <source>
        <dbReference type="ARBA" id="ARBA00005870"/>
    </source>
</evidence>
<dbReference type="SUPFAM" id="SSF54211">
    <property type="entry name" value="Ribosomal protein S5 domain 2-like"/>
    <property type="match status" value="1"/>
</dbReference>
<organism evidence="9 10">
    <name type="scientific">Candidatus Amesbacteria bacterium GW2011_GWA2_47_11</name>
    <dbReference type="NCBI Taxonomy" id="1618357"/>
    <lineage>
        <taxon>Bacteria</taxon>
        <taxon>Candidatus Amesiibacteriota</taxon>
    </lineage>
</organism>
<dbReference type="Gene3D" id="3.30.70.240">
    <property type="match status" value="1"/>
</dbReference>
<dbReference type="SMART" id="SM00889">
    <property type="entry name" value="EFG_IV"/>
    <property type="match status" value="1"/>
</dbReference>
<dbReference type="Pfam" id="PF00009">
    <property type="entry name" value="GTP_EFTU"/>
    <property type="match status" value="1"/>
</dbReference>
<dbReference type="Proteomes" id="UP000034607">
    <property type="component" value="Unassembled WGS sequence"/>
</dbReference>
<protein>
    <recommendedName>
        <fullName evidence="6 7">Elongation factor G</fullName>
        <shortName evidence="6">EF-G</shortName>
    </recommendedName>
</protein>
<dbReference type="FunFam" id="3.30.230.10:FF:000003">
    <property type="entry name" value="Elongation factor G"/>
    <property type="match status" value="1"/>
</dbReference>
<dbReference type="Gene3D" id="3.30.230.10">
    <property type="match status" value="1"/>
</dbReference>
<comment type="similarity">
    <text evidence="1 6">Belongs to the TRAFAC class translation factor GTPase superfamily. Classic translation factor GTPase family. EF-G/EF-2 subfamily.</text>
</comment>
<keyword evidence="4 6" id="KW-0648">Protein biosynthesis</keyword>
<evidence type="ECO:0000256" key="5">
    <source>
        <dbReference type="ARBA" id="ARBA00023134"/>
    </source>
</evidence>
<keyword evidence="6" id="KW-0963">Cytoplasm</keyword>
<dbReference type="GO" id="GO:0003746">
    <property type="term" value="F:translation elongation factor activity"/>
    <property type="evidence" value="ECO:0007669"/>
    <property type="project" value="UniProtKB-UniRule"/>
</dbReference>
<dbReference type="InterPro" id="IPR041095">
    <property type="entry name" value="EFG_II"/>
</dbReference>
<dbReference type="Gene3D" id="3.40.50.300">
    <property type="entry name" value="P-loop containing nucleotide triphosphate hydrolases"/>
    <property type="match status" value="1"/>
</dbReference>
<dbReference type="CDD" id="cd04088">
    <property type="entry name" value="EFG_mtEFG_II"/>
    <property type="match status" value="1"/>
</dbReference>
<evidence type="ECO:0000256" key="7">
    <source>
        <dbReference type="NCBIfam" id="TIGR00484"/>
    </source>
</evidence>
<dbReference type="GO" id="GO:0032790">
    <property type="term" value="P:ribosome disassembly"/>
    <property type="evidence" value="ECO:0007669"/>
    <property type="project" value="TreeGrafter"/>
</dbReference>
<dbReference type="InterPro" id="IPR047872">
    <property type="entry name" value="EFG_IV"/>
</dbReference>
<dbReference type="PRINTS" id="PR00315">
    <property type="entry name" value="ELONGATNFCT"/>
</dbReference>
<dbReference type="Gene3D" id="3.30.70.870">
    <property type="entry name" value="Elongation Factor G (Translational Gtpase), domain 3"/>
    <property type="match status" value="1"/>
</dbReference>
<dbReference type="FunFam" id="2.40.30.10:FF:000006">
    <property type="entry name" value="Elongation factor G"/>
    <property type="match status" value="1"/>
</dbReference>
<dbReference type="CDD" id="cd03713">
    <property type="entry name" value="EFG_mtEFG_C"/>
    <property type="match status" value="1"/>
</dbReference>
<dbReference type="InterPro" id="IPR000795">
    <property type="entry name" value="T_Tr_GTP-bd_dom"/>
</dbReference>
<dbReference type="SMART" id="SM00838">
    <property type="entry name" value="EFG_C"/>
    <property type="match status" value="1"/>
</dbReference>
<evidence type="ECO:0000313" key="10">
    <source>
        <dbReference type="Proteomes" id="UP000034607"/>
    </source>
</evidence>
<dbReference type="NCBIfam" id="TIGR00484">
    <property type="entry name" value="EF-G"/>
    <property type="match status" value="1"/>
</dbReference>
<accession>A0A0G1RHY3</accession>
<evidence type="ECO:0000256" key="3">
    <source>
        <dbReference type="ARBA" id="ARBA00022768"/>
    </source>
</evidence>
<dbReference type="FunFam" id="3.30.70.240:FF:000001">
    <property type="entry name" value="Elongation factor G"/>
    <property type="match status" value="1"/>
</dbReference>
<dbReference type="InterPro" id="IPR027417">
    <property type="entry name" value="P-loop_NTPase"/>
</dbReference>
<dbReference type="Pfam" id="PF22042">
    <property type="entry name" value="EF-G_D2"/>
    <property type="match status" value="1"/>
</dbReference>
<dbReference type="HAMAP" id="MF_00054_B">
    <property type="entry name" value="EF_G_EF_2_B"/>
    <property type="match status" value="1"/>
</dbReference>
<dbReference type="FunFam" id="3.40.50.300:FF:000029">
    <property type="entry name" value="Elongation factor G"/>
    <property type="match status" value="1"/>
</dbReference>
<dbReference type="AlphaFoldDB" id="A0A0G1RHY3"/>
<dbReference type="NCBIfam" id="TIGR00231">
    <property type="entry name" value="small_GTP"/>
    <property type="match status" value="1"/>
</dbReference>
<dbReference type="PROSITE" id="PS00301">
    <property type="entry name" value="G_TR_1"/>
    <property type="match status" value="1"/>
</dbReference>
<dbReference type="SUPFAM" id="SSF52540">
    <property type="entry name" value="P-loop containing nucleoside triphosphate hydrolases"/>
    <property type="match status" value="1"/>
</dbReference>
<dbReference type="InterPro" id="IPR014721">
    <property type="entry name" value="Ribsml_uS5_D2-typ_fold_subgr"/>
</dbReference>
<dbReference type="GO" id="GO:0005737">
    <property type="term" value="C:cytoplasm"/>
    <property type="evidence" value="ECO:0007669"/>
    <property type="project" value="UniProtKB-SubCell"/>
</dbReference>
<comment type="caution">
    <text evidence="9">The sequence shown here is derived from an EMBL/GenBank/DDBJ whole genome shotgun (WGS) entry which is preliminary data.</text>
</comment>
<dbReference type="PROSITE" id="PS51722">
    <property type="entry name" value="G_TR_2"/>
    <property type="match status" value="1"/>
</dbReference>
<dbReference type="SUPFAM" id="SSF54980">
    <property type="entry name" value="EF-G C-terminal domain-like"/>
    <property type="match status" value="2"/>
</dbReference>
<dbReference type="NCBIfam" id="NF009381">
    <property type="entry name" value="PRK12740.1-5"/>
    <property type="match status" value="1"/>
</dbReference>
<keyword evidence="2 6" id="KW-0547">Nucleotide-binding</keyword>
<dbReference type="Pfam" id="PF03764">
    <property type="entry name" value="EFG_IV"/>
    <property type="match status" value="1"/>
</dbReference>
<dbReference type="PATRIC" id="fig|1618357.3.peg.185"/>
<evidence type="ECO:0000259" key="8">
    <source>
        <dbReference type="PROSITE" id="PS51722"/>
    </source>
</evidence>
<evidence type="ECO:0000256" key="6">
    <source>
        <dbReference type="HAMAP-Rule" id="MF_00054"/>
    </source>
</evidence>
<dbReference type="InterPro" id="IPR031157">
    <property type="entry name" value="G_TR_CS"/>
</dbReference>
<dbReference type="InterPro" id="IPR009022">
    <property type="entry name" value="EFG_III"/>
</dbReference>
<feature type="binding site" evidence="6">
    <location>
        <begin position="100"/>
        <end position="104"/>
    </location>
    <ligand>
        <name>GTP</name>
        <dbReference type="ChEBI" id="CHEBI:37565"/>
    </ligand>
</feature>
<dbReference type="GO" id="GO:0003924">
    <property type="term" value="F:GTPase activity"/>
    <property type="evidence" value="ECO:0007669"/>
    <property type="project" value="InterPro"/>
</dbReference>
<name>A0A0G1RHY3_9BACT</name>
<dbReference type="InterPro" id="IPR009000">
    <property type="entry name" value="Transl_B-barrel_sf"/>
</dbReference>
<comment type="function">
    <text evidence="6">Catalyzes the GTP-dependent ribosomal translocation step during translation elongation. During this step, the ribosome changes from the pre-translocational (PRE) to the post-translocational (POST) state as the newly formed A-site-bound peptidyl-tRNA and P-site-bound deacylated tRNA move to the P and E sites, respectively. Catalyzes the coordinated movement of the two tRNA molecules, the mRNA and conformational changes in the ribosome.</text>
</comment>
<dbReference type="FunFam" id="3.30.70.870:FF:000001">
    <property type="entry name" value="Elongation factor G"/>
    <property type="match status" value="1"/>
</dbReference>
<dbReference type="InterPro" id="IPR035647">
    <property type="entry name" value="EFG_III/V"/>
</dbReference>
<dbReference type="EMBL" id="LCNM01000002">
    <property type="protein sequence ID" value="KKU56919.1"/>
    <property type="molecule type" value="Genomic_DNA"/>
</dbReference>
<evidence type="ECO:0000313" key="9">
    <source>
        <dbReference type="EMBL" id="KKU56919.1"/>
    </source>
</evidence>
<feature type="binding site" evidence="6">
    <location>
        <begin position="154"/>
        <end position="157"/>
    </location>
    <ligand>
        <name>GTP</name>
        <dbReference type="ChEBI" id="CHEBI:37565"/>
    </ligand>
</feature>
<proteinExistence type="inferred from homology"/>
<dbReference type="InterPro" id="IPR053905">
    <property type="entry name" value="EF-G-like_DII"/>
</dbReference>
<keyword evidence="5 6" id="KW-0342">GTP-binding</keyword>